<evidence type="ECO:0000313" key="3">
    <source>
        <dbReference type="EMBL" id="NBC38129.1"/>
    </source>
</evidence>
<dbReference type="InterPro" id="IPR003423">
    <property type="entry name" value="OMP_efflux"/>
</dbReference>
<keyword evidence="4" id="KW-1185">Reference proteome</keyword>
<dbReference type="Gene3D" id="1.20.1600.10">
    <property type="entry name" value="Outer membrane efflux proteins (OEP)"/>
    <property type="match status" value="1"/>
</dbReference>
<dbReference type="Proteomes" id="UP000753724">
    <property type="component" value="Unassembled WGS sequence"/>
</dbReference>
<dbReference type="PANTHER" id="PTHR30203:SF25">
    <property type="entry name" value="OUTER MEMBRANE PROTEIN-RELATED"/>
    <property type="match status" value="1"/>
</dbReference>
<dbReference type="PROSITE" id="PS51257">
    <property type="entry name" value="PROKAR_LIPOPROTEIN"/>
    <property type="match status" value="1"/>
</dbReference>
<keyword evidence="2" id="KW-0812">Transmembrane</keyword>
<dbReference type="Gene3D" id="2.20.200.10">
    <property type="entry name" value="Outer membrane efflux proteins (OEP)"/>
    <property type="match status" value="1"/>
</dbReference>
<evidence type="ECO:0000313" key="4">
    <source>
        <dbReference type="Proteomes" id="UP000753724"/>
    </source>
</evidence>
<dbReference type="Pfam" id="PF02321">
    <property type="entry name" value="OEP"/>
    <property type="match status" value="2"/>
</dbReference>
<organism evidence="3 4">
    <name type="scientific">Novosphingobium ovatum</name>
    <dbReference type="NCBI Taxonomy" id="1908523"/>
    <lineage>
        <taxon>Bacteria</taxon>
        <taxon>Pseudomonadati</taxon>
        <taxon>Pseudomonadota</taxon>
        <taxon>Alphaproteobacteria</taxon>
        <taxon>Sphingomonadales</taxon>
        <taxon>Sphingomonadaceae</taxon>
        <taxon>Novosphingobium</taxon>
    </lineage>
</organism>
<keyword evidence="2" id="KW-0449">Lipoprotein</keyword>
<dbReference type="EMBL" id="JAAAPO010000009">
    <property type="protein sequence ID" value="NBC38129.1"/>
    <property type="molecule type" value="Genomic_DNA"/>
</dbReference>
<comment type="caution">
    <text evidence="3">The sequence shown here is derived from an EMBL/GenBank/DDBJ whole genome shotgun (WGS) entry which is preliminary data.</text>
</comment>
<dbReference type="SUPFAM" id="SSF56954">
    <property type="entry name" value="Outer membrane efflux proteins (OEP)"/>
    <property type="match status" value="1"/>
</dbReference>
<dbReference type="RefSeq" id="WP_161720853.1">
    <property type="nucleotide sequence ID" value="NZ_JAAAPO010000009.1"/>
</dbReference>
<evidence type="ECO:0000256" key="2">
    <source>
        <dbReference type="RuleBase" id="RU362097"/>
    </source>
</evidence>
<dbReference type="InterPro" id="IPR010131">
    <property type="entry name" value="MdtP/NodT-like"/>
</dbReference>
<dbReference type="NCBIfam" id="TIGR01845">
    <property type="entry name" value="outer_NodT"/>
    <property type="match status" value="1"/>
</dbReference>
<accession>A0ABW9XHU2</accession>
<comment type="subcellular location">
    <subcellularLocation>
        <location evidence="2">Cell membrane</location>
        <topology evidence="2">Lipid-anchor</topology>
    </subcellularLocation>
</comment>
<keyword evidence="2" id="KW-0472">Membrane</keyword>
<dbReference type="PANTHER" id="PTHR30203">
    <property type="entry name" value="OUTER MEMBRANE CATION EFFLUX PROTEIN"/>
    <property type="match status" value="1"/>
</dbReference>
<reference evidence="4" key="1">
    <citation type="submission" date="2020-01" db="EMBL/GenBank/DDBJ databases">
        <title>Sphingomonas sp. strain CSW-10.</title>
        <authorList>
            <person name="Chen W.-M."/>
        </authorList>
    </citation>
    <scope>NUCLEOTIDE SEQUENCE [LARGE SCALE GENOMIC DNA]</scope>
    <source>
        <strain evidence="4">FSY-8</strain>
    </source>
</reference>
<name>A0ABW9XHU2_9SPHN</name>
<proteinExistence type="inferred from homology"/>
<keyword evidence="2" id="KW-0564">Palmitate</keyword>
<comment type="similarity">
    <text evidence="1 2">Belongs to the outer membrane factor (OMF) (TC 1.B.17) family.</text>
</comment>
<protein>
    <submittedName>
        <fullName evidence="3">Efflux transporter outer membrane subunit</fullName>
    </submittedName>
</protein>
<evidence type="ECO:0000256" key="1">
    <source>
        <dbReference type="ARBA" id="ARBA00007613"/>
    </source>
</evidence>
<sequence>MTPAHSRLLISLLAGGLPLALGACAVGPRYAGPPAPPVASDARFARGAGLAAGQPALANWWEALGDARLNTLMAQALANSPSVAEAQARLAEAGALLRQRKASDLPSVSPTLITGRAELPAFTPGGSRTDLEIYNLGATASWEPDFWGMKAADNASAAATRDKARAQLADVQVSLSAQVAQAYVNLRDAQGRLAQARALTGLRARALELIEQRFKAGAATQADIARAQTARAQAAAAQAPLQAQAEVALNQLAVLTGHAPGALDGDLAALAPLPQLPASVAVGDPAGLIARRPDIRTAERQLAASTANIAATRAKLLPRLSFTGILGMGSNSVESIVDPSTAAYGVLPQLKWSGLDWGKGRASVAQARAQKDTAQAQYTRAVLTALEDAESSLSRFRANRTRLAELDVAAAAARRAADLGAQRVAAGTLSGLEQADIAATAQQAQMTAAQARADLLSSYITVAKALGLGWRD</sequence>
<gene>
    <name evidence="3" type="ORF">GTZ99_16385</name>
</gene>
<keyword evidence="2" id="KW-1134">Transmembrane beta strand</keyword>